<keyword evidence="3" id="KW-0131">Cell cycle</keyword>
<evidence type="ECO:0000256" key="5">
    <source>
        <dbReference type="SAM" id="MobiDB-lite"/>
    </source>
</evidence>
<feature type="domain" description="Cyclin-like" evidence="6">
    <location>
        <begin position="345"/>
        <end position="429"/>
    </location>
</feature>
<evidence type="ECO:0000256" key="3">
    <source>
        <dbReference type="ARBA" id="ARBA00023306"/>
    </source>
</evidence>
<dbReference type="CDD" id="cd20507">
    <property type="entry name" value="CYCLIN_CCNB1-like_rpt1"/>
    <property type="match status" value="1"/>
</dbReference>
<feature type="domain" description="Cyclin-like" evidence="6">
    <location>
        <begin position="248"/>
        <end position="332"/>
    </location>
</feature>
<evidence type="ECO:0008006" key="9">
    <source>
        <dbReference type="Google" id="ProtNLM"/>
    </source>
</evidence>
<dbReference type="EMBL" id="HBFX01038113">
    <property type="protein sequence ID" value="CAD8971928.1"/>
    <property type="molecule type" value="Transcribed_RNA"/>
</dbReference>
<dbReference type="SMART" id="SM01332">
    <property type="entry name" value="Cyclin_C"/>
    <property type="match status" value="1"/>
</dbReference>
<gene>
    <name evidence="8" type="ORF">HAND00432_LOCUS22929</name>
</gene>
<dbReference type="InterPro" id="IPR013763">
    <property type="entry name" value="Cyclin-like_dom"/>
</dbReference>
<reference evidence="8" key="1">
    <citation type="submission" date="2021-01" db="EMBL/GenBank/DDBJ databases">
        <authorList>
            <person name="Corre E."/>
            <person name="Pelletier E."/>
            <person name="Niang G."/>
            <person name="Scheremetjew M."/>
            <person name="Finn R."/>
            <person name="Kale V."/>
            <person name="Holt S."/>
            <person name="Cochrane G."/>
            <person name="Meng A."/>
            <person name="Brown T."/>
            <person name="Cohen L."/>
        </authorList>
    </citation>
    <scope>NUCLEOTIDE SEQUENCE</scope>
    <source>
        <strain evidence="8">CCMP644</strain>
    </source>
</reference>
<dbReference type="PROSITE" id="PS00292">
    <property type="entry name" value="CYCLINS"/>
    <property type="match status" value="1"/>
</dbReference>
<evidence type="ECO:0000256" key="4">
    <source>
        <dbReference type="RuleBase" id="RU000383"/>
    </source>
</evidence>
<sequence length="478" mass="52835">MTGSGSAQGGEEERLAMDPVVQQPQPLGAVKGQVVGHKRKPLSDINPNTSDRQLRPKPSTGKAVAGSKAGGSSSACSSRSTQACSQGSECSNATTSTTSTAATCARSAVDPIAESQETEATVTEDAASKADASDNPPSDAPAKSEGKEEEMHDLVISLHPPTPPAVYPEREVLIHSRVKEGGSCRPLSPTPDGCDIDGEDGGDEFAVSEYTGEIYTFLRRRERASMVRPDYMSRQDDINHKMRVILTDWLVEVHLKFRLRHETLFLCFQLMDRFLQDNIVVRNRLQLVGVTAMMLASKYEEIYPPEMRDFVYICDNAYTRTQILEMEQMMLEKLRFRLSLPTPWSFMSRFCKSAGKEGDKAFLHLVSYVAELSQIEYGMLKHAPSMLVASSIAIANMMLKEKECWGKAMQHHTKYSLSDLTSCIKDCLTLVRQAHSTANEASPKFKAVHKKFTHASYSEVTSLPHEHVSDVFVDLMAA</sequence>
<dbReference type="GO" id="GO:0016538">
    <property type="term" value="F:cyclin-dependent protein serine/threonine kinase regulator activity"/>
    <property type="evidence" value="ECO:0007669"/>
    <property type="project" value="InterPro"/>
</dbReference>
<evidence type="ECO:0000256" key="1">
    <source>
        <dbReference type="ARBA" id="ARBA00022618"/>
    </source>
</evidence>
<dbReference type="Pfam" id="PF00134">
    <property type="entry name" value="Cyclin_N"/>
    <property type="match status" value="1"/>
</dbReference>
<name>A0A7S1ECA1_HEMAN</name>
<evidence type="ECO:0000259" key="6">
    <source>
        <dbReference type="SMART" id="SM00385"/>
    </source>
</evidence>
<protein>
    <recommendedName>
        <fullName evidence="9">Cyclin N-terminal domain-containing protein</fullName>
    </recommendedName>
</protein>
<dbReference type="InterPro" id="IPR039361">
    <property type="entry name" value="Cyclin"/>
</dbReference>
<dbReference type="GO" id="GO:0051301">
    <property type="term" value="P:cell division"/>
    <property type="evidence" value="ECO:0007669"/>
    <property type="project" value="UniProtKB-KW"/>
</dbReference>
<dbReference type="InterPro" id="IPR006671">
    <property type="entry name" value="Cyclin_N"/>
</dbReference>
<dbReference type="InterPro" id="IPR036915">
    <property type="entry name" value="Cyclin-like_sf"/>
</dbReference>
<dbReference type="GO" id="GO:0044772">
    <property type="term" value="P:mitotic cell cycle phase transition"/>
    <property type="evidence" value="ECO:0007669"/>
    <property type="project" value="InterPro"/>
</dbReference>
<dbReference type="Gene3D" id="1.10.472.10">
    <property type="entry name" value="Cyclin-like"/>
    <property type="match status" value="2"/>
</dbReference>
<dbReference type="InterPro" id="IPR004367">
    <property type="entry name" value="Cyclin_C-dom"/>
</dbReference>
<dbReference type="PANTHER" id="PTHR10177">
    <property type="entry name" value="CYCLINS"/>
    <property type="match status" value="1"/>
</dbReference>
<accession>A0A7S1ECA1</accession>
<dbReference type="PIRSF" id="PIRSF001771">
    <property type="entry name" value="Cyclin_A_B_D_E"/>
    <property type="match status" value="1"/>
</dbReference>
<proteinExistence type="inferred from homology"/>
<dbReference type="AlphaFoldDB" id="A0A7S1ECA1"/>
<feature type="compositionally biased region" description="Low complexity" evidence="5">
    <location>
        <begin position="59"/>
        <end position="108"/>
    </location>
</feature>
<evidence type="ECO:0000313" key="8">
    <source>
        <dbReference type="EMBL" id="CAD8971928.1"/>
    </source>
</evidence>
<dbReference type="InterPro" id="IPR048258">
    <property type="entry name" value="Cyclins_cyclin-box"/>
</dbReference>
<comment type="similarity">
    <text evidence="4">Belongs to the cyclin family.</text>
</comment>
<keyword evidence="1" id="KW-0132">Cell division</keyword>
<feature type="region of interest" description="Disordered" evidence="5">
    <location>
        <begin position="1"/>
        <end position="150"/>
    </location>
</feature>
<dbReference type="FunFam" id="1.10.472.10:FF:000001">
    <property type="entry name" value="G2/mitotic-specific cyclin"/>
    <property type="match status" value="1"/>
</dbReference>
<keyword evidence="2 4" id="KW-0195">Cyclin</keyword>
<evidence type="ECO:0000259" key="7">
    <source>
        <dbReference type="SMART" id="SM01332"/>
    </source>
</evidence>
<dbReference type="SUPFAM" id="SSF47954">
    <property type="entry name" value="Cyclin-like"/>
    <property type="match status" value="2"/>
</dbReference>
<evidence type="ECO:0000256" key="2">
    <source>
        <dbReference type="ARBA" id="ARBA00023127"/>
    </source>
</evidence>
<organism evidence="8">
    <name type="scientific">Hemiselmis andersenii</name>
    <name type="common">Cryptophyte alga</name>
    <dbReference type="NCBI Taxonomy" id="464988"/>
    <lineage>
        <taxon>Eukaryota</taxon>
        <taxon>Cryptophyceae</taxon>
        <taxon>Cryptomonadales</taxon>
        <taxon>Hemiselmidaceae</taxon>
        <taxon>Hemiselmis</taxon>
    </lineage>
</organism>
<dbReference type="SMART" id="SM00385">
    <property type="entry name" value="CYCLIN"/>
    <property type="match status" value="2"/>
</dbReference>
<dbReference type="InterPro" id="IPR046965">
    <property type="entry name" value="Cyclin_A/B-like"/>
</dbReference>
<feature type="domain" description="Cyclin C-terminal" evidence="7">
    <location>
        <begin position="341"/>
        <end position="466"/>
    </location>
</feature>
<dbReference type="Pfam" id="PF02984">
    <property type="entry name" value="Cyclin_C"/>
    <property type="match status" value="1"/>
</dbReference>